<evidence type="ECO:0000313" key="2">
    <source>
        <dbReference type="EMBL" id="PKI33356.1"/>
    </source>
</evidence>
<keyword evidence="3" id="KW-1185">Reference proteome</keyword>
<sequence>MPFVMPLVIEVSGGRSLSSARHQATLLKSTHGKAAYPFKHSRSSKVSGQEERRFRVLMCQFRVRAGQTNETCSPTERESANPKHRPPTIPIELPTLPLLLLLGGEEKDKGQRKETEEYAKGKREKKAIRGYSTRWGRACLWRAGLPMNTNTRIRLGFRSLIGVGGSGKQAVTGGRVEAGTAGAGTLTFSPKQPLFLQQQLGLFLILLPFSQELKKRLPTWPTLTRYSSHFERRRSSPADDNRFNSWGSC</sequence>
<dbReference type="Proteomes" id="UP000233551">
    <property type="component" value="Unassembled WGS sequence"/>
</dbReference>
<comment type="caution">
    <text evidence="2">The sequence shown here is derived from an EMBL/GenBank/DDBJ whole genome shotgun (WGS) entry which is preliminary data.</text>
</comment>
<name>A0A2I0HPZ4_PUNGR</name>
<feature type="region of interest" description="Disordered" evidence="1">
    <location>
        <begin position="68"/>
        <end position="89"/>
    </location>
</feature>
<organism evidence="2 3">
    <name type="scientific">Punica granatum</name>
    <name type="common">Pomegranate</name>
    <dbReference type="NCBI Taxonomy" id="22663"/>
    <lineage>
        <taxon>Eukaryota</taxon>
        <taxon>Viridiplantae</taxon>
        <taxon>Streptophyta</taxon>
        <taxon>Embryophyta</taxon>
        <taxon>Tracheophyta</taxon>
        <taxon>Spermatophyta</taxon>
        <taxon>Magnoliopsida</taxon>
        <taxon>eudicotyledons</taxon>
        <taxon>Gunneridae</taxon>
        <taxon>Pentapetalae</taxon>
        <taxon>rosids</taxon>
        <taxon>malvids</taxon>
        <taxon>Myrtales</taxon>
        <taxon>Lythraceae</taxon>
        <taxon>Punica</taxon>
    </lineage>
</organism>
<dbReference type="EMBL" id="PGOL01006684">
    <property type="protein sequence ID" value="PKI33356.1"/>
    <property type="molecule type" value="Genomic_DNA"/>
</dbReference>
<proteinExistence type="predicted"/>
<accession>A0A2I0HPZ4</accession>
<evidence type="ECO:0000256" key="1">
    <source>
        <dbReference type="SAM" id="MobiDB-lite"/>
    </source>
</evidence>
<reference evidence="2 3" key="1">
    <citation type="submission" date="2017-11" db="EMBL/GenBank/DDBJ databases">
        <title>De-novo sequencing of pomegranate (Punica granatum L.) genome.</title>
        <authorList>
            <person name="Akparov Z."/>
            <person name="Amiraslanov A."/>
            <person name="Hajiyeva S."/>
            <person name="Abbasov M."/>
            <person name="Kaur K."/>
            <person name="Hamwieh A."/>
            <person name="Solovyev V."/>
            <person name="Salamov A."/>
            <person name="Braich B."/>
            <person name="Kosarev P."/>
            <person name="Mahmoud A."/>
            <person name="Hajiyev E."/>
            <person name="Babayeva S."/>
            <person name="Izzatullayeva V."/>
            <person name="Mammadov A."/>
            <person name="Mammadov A."/>
            <person name="Sharifova S."/>
            <person name="Ojaghi J."/>
            <person name="Eynullazada K."/>
            <person name="Bayramov B."/>
            <person name="Abdulazimova A."/>
            <person name="Shahmuradov I."/>
        </authorList>
    </citation>
    <scope>NUCLEOTIDE SEQUENCE [LARGE SCALE GENOMIC DNA]</scope>
    <source>
        <strain evidence="3">cv. AG2017</strain>
        <tissue evidence="2">Leaf</tissue>
    </source>
</reference>
<dbReference type="AlphaFoldDB" id="A0A2I0HPZ4"/>
<protein>
    <submittedName>
        <fullName evidence="2">Uncharacterized protein</fullName>
    </submittedName>
</protein>
<gene>
    <name evidence="2" type="ORF">CRG98_046253</name>
</gene>
<evidence type="ECO:0000313" key="3">
    <source>
        <dbReference type="Proteomes" id="UP000233551"/>
    </source>
</evidence>